<reference evidence="1" key="1">
    <citation type="submission" date="2021-02" db="EMBL/GenBank/DDBJ databases">
        <authorList>
            <consortium name="DOE Joint Genome Institute"/>
            <person name="Ahrendt S."/>
            <person name="Looney B.P."/>
            <person name="Miyauchi S."/>
            <person name="Morin E."/>
            <person name="Drula E."/>
            <person name="Courty P.E."/>
            <person name="Chicoki N."/>
            <person name="Fauchery L."/>
            <person name="Kohler A."/>
            <person name="Kuo A."/>
            <person name="Labutti K."/>
            <person name="Pangilinan J."/>
            <person name="Lipzen A."/>
            <person name="Riley R."/>
            <person name="Andreopoulos W."/>
            <person name="He G."/>
            <person name="Johnson J."/>
            <person name="Barry K.W."/>
            <person name="Grigoriev I.V."/>
            <person name="Nagy L."/>
            <person name="Hibbett D."/>
            <person name="Henrissat B."/>
            <person name="Matheny P.B."/>
            <person name="Labbe J."/>
            <person name="Martin F."/>
        </authorList>
    </citation>
    <scope>NUCLEOTIDE SEQUENCE</scope>
    <source>
        <strain evidence="1">EC-137</strain>
    </source>
</reference>
<dbReference type="Proteomes" id="UP000814128">
    <property type="component" value="Unassembled WGS sequence"/>
</dbReference>
<keyword evidence="1" id="KW-0378">Hydrolase</keyword>
<proteinExistence type="predicted"/>
<evidence type="ECO:0000313" key="2">
    <source>
        <dbReference type="Proteomes" id="UP000814128"/>
    </source>
</evidence>
<dbReference type="EMBL" id="MU273658">
    <property type="protein sequence ID" value="KAI0029763.1"/>
    <property type="molecule type" value="Genomic_DNA"/>
</dbReference>
<reference evidence="1" key="2">
    <citation type="journal article" date="2022" name="New Phytol.">
        <title>Evolutionary transition to the ectomycorrhizal habit in the genomes of a hyperdiverse lineage of mushroom-forming fungi.</title>
        <authorList>
            <person name="Looney B."/>
            <person name="Miyauchi S."/>
            <person name="Morin E."/>
            <person name="Drula E."/>
            <person name="Courty P.E."/>
            <person name="Kohler A."/>
            <person name="Kuo A."/>
            <person name="LaButti K."/>
            <person name="Pangilinan J."/>
            <person name="Lipzen A."/>
            <person name="Riley R."/>
            <person name="Andreopoulos W."/>
            <person name="He G."/>
            <person name="Johnson J."/>
            <person name="Nolan M."/>
            <person name="Tritt A."/>
            <person name="Barry K.W."/>
            <person name="Grigoriev I.V."/>
            <person name="Nagy L.G."/>
            <person name="Hibbett D."/>
            <person name="Henrissat B."/>
            <person name="Matheny P.B."/>
            <person name="Labbe J."/>
            <person name="Martin F.M."/>
        </authorList>
    </citation>
    <scope>NUCLEOTIDE SEQUENCE</scope>
    <source>
        <strain evidence="1">EC-137</strain>
    </source>
</reference>
<protein>
    <submittedName>
        <fullName evidence="1">Alpha/Beta hydrolase protein</fullName>
    </submittedName>
</protein>
<accession>A0ACB8QDT0</accession>
<name>A0ACB8QDT0_9AGAM</name>
<organism evidence="1 2">
    <name type="scientific">Vararia minispora EC-137</name>
    <dbReference type="NCBI Taxonomy" id="1314806"/>
    <lineage>
        <taxon>Eukaryota</taxon>
        <taxon>Fungi</taxon>
        <taxon>Dikarya</taxon>
        <taxon>Basidiomycota</taxon>
        <taxon>Agaricomycotina</taxon>
        <taxon>Agaricomycetes</taxon>
        <taxon>Russulales</taxon>
        <taxon>Lachnocladiaceae</taxon>
        <taxon>Vararia</taxon>
    </lineage>
</organism>
<evidence type="ECO:0000313" key="1">
    <source>
        <dbReference type="EMBL" id="KAI0029763.1"/>
    </source>
</evidence>
<gene>
    <name evidence="1" type="ORF">K488DRAFT_55704</name>
</gene>
<sequence>MAVSVEKEEYNVGGLRVNVFAKAGLRYASAEPVVVLIALHGRLGSADNMEATAHGMLQWAEEKRAAGAKQRDLVFVTFDQRNHGSRIVDPHANGAWSKDADEHNERHAVDMYSIQTGTARDVSFVLDFLPAYLFPDDERTVAEWALMGVSLGGHAVWLALKDEPRVRIGIPIIGCPDYMTLMQLRADKQGVSLGPPYMPASLRATVHASDPPHASYRAADRSNPYFGKKILVLSGADDVLVPWSASRAFVDALVVGEHGRKEVMLLEGVGHQYTEAMKWEAFRFVWEEALVVKGSAL</sequence>
<keyword evidence="2" id="KW-1185">Reference proteome</keyword>
<comment type="caution">
    <text evidence="1">The sequence shown here is derived from an EMBL/GenBank/DDBJ whole genome shotgun (WGS) entry which is preliminary data.</text>
</comment>